<gene>
    <name evidence="17" type="ORF">GCM10011487_42850</name>
</gene>
<evidence type="ECO:0000256" key="2">
    <source>
        <dbReference type="ARBA" id="ARBA00005005"/>
    </source>
</evidence>
<keyword evidence="10" id="KW-0413">Isomerase</keyword>
<keyword evidence="5" id="KW-0442">Lipid degradation</keyword>
<dbReference type="SUPFAM" id="SSF48179">
    <property type="entry name" value="6-phosphogluconate dehydrogenase C-terminal domain-like"/>
    <property type="match status" value="2"/>
</dbReference>
<keyword evidence="12" id="KW-0511">Multifunctional enzyme</keyword>
<dbReference type="GO" id="GO:0070403">
    <property type="term" value="F:NAD+ binding"/>
    <property type="evidence" value="ECO:0007669"/>
    <property type="project" value="InterPro"/>
</dbReference>
<evidence type="ECO:0000256" key="8">
    <source>
        <dbReference type="ARBA" id="ARBA00023098"/>
    </source>
</evidence>
<evidence type="ECO:0000256" key="10">
    <source>
        <dbReference type="ARBA" id="ARBA00023235"/>
    </source>
</evidence>
<evidence type="ECO:0000256" key="3">
    <source>
        <dbReference type="ARBA" id="ARBA00008750"/>
    </source>
</evidence>
<comment type="caution">
    <text evidence="17">The sequence shown here is derived from an EMBL/GenBank/DDBJ whole genome shotgun (WGS) entry which is preliminary data.</text>
</comment>
<comment type="catalytic activity">
    <reaction evidence="13">
        <text>a (3S)-3-hydroxyacyl-CoA + NAD(+) = a 3-oxoacyl-CoA + NADH + H(+)</text>
        <dbReference type="Rhea" id="RHEA:22432"/>
        <dbReference type="ChEBI" id="CHEBI:15378"/>
        <dbReference type="ChEBI" id="CHEBI:57318"/>
        <dbReference type="ChEBI" id="CHEBI:57540"/>
        <dbReference type="ChEBI" id="CHEBI:57945"/>
        <dbReference type="ChEBI" id="CHEBI:90726"/>
        <dbReference type="EC" id="1.1.1.35"/>
    </reaction>
</comment>
<organism evidence="17 18">
    <name type="scientific">Steroidobacter agaridevorans</name>
    <dbReference type="NCBI Taxonomy" id="2695856"/>
    <lineage>
        <taxon>Bacteria</taxon>
        <taxon>Pseudomonadati</taxon>
        <taxon>Pseudomonadota</taxon>
        <taxon>Gammaproteobacteria</taxon>
        <taxon>Steroidobacterales</taxon>
        <taxon>Steroidobacteraceae</taxon>
        <taxon>Steroidobacter</taxon>
    </lineage>
</organism>
<evidence type="ECO:0000256" key="7">
    <source>
        <dbReference type="ARBA" id="ARBA00023027"/>
    </source>
</evidence>
<dbReference type="InterPro" id="IPR036291">
    <property type="entry name" value="NAD(P)-bd_dom_sf"/>
</dbReference>
<keyword evidence="8" id="KW-0443">Lipid metabolism</keyword>
<keyword evidence="6" id="KW-0560">Oxidoreductase</keyword>
<dbReference type="CDD" id="cd06558">
    <property type="entry name" value="crotonase-like"/>
    <property type="match status" value="1"/>
</dbReference>
<keyword evidence="7" id="KW-0520">NAD</keyword>
<evidence type="ECO:0000313" key="17">
    <source>
        <dbReference type="EMBL" id="GFE82285.1"/>
    </source>
</evidence>
<reference evidence="18" key="1">
    <citation type="submission" date="2020-01" db="EMBL/GenBank/DDBJ databases">
        <title>'Steroidobacter agaridevorans' sp. nov., agar-degrading bacteria isolated from rhizosphere soils.</title>
        <authorList>
            <person name="Ikenaga M."/>
            <person name="Kataoka M."/>
            <person name="Murouchi A."/>
            <person name="Katsuragi S."/>
            <person name="Sakai M."/>
        </authorList>
    </citation>
    <scope>NUCLEOTIDE SEQUENCE [LARGE SCALE GENOMIC DNA]</scope>
    <source>
        <strain evidence="18">YU21-B</strain>
    </source>
</reference>
<evidence type="ECO:0000313" key="18">
    <source>
        <dbReference type="Proteomes" id="UP000445000"/>
    </source>
</evidence>
<dbReference type="UniPathway" id="UPA00659"/>
<evidence type="ECO:0000256" key="1">
    <source>
        <dbReference type="ARBA" id="ARBA00004275"/>
    </source>
</evidence>
<evidence type="ECO:0000259" key="16">
    <source>
        <dbReference type="Pfam" id="PF02737"/>
    </source>
</evidence>
<dbReference type="Pfam" id="PF02737">
    <property type="entry name" value="3HCDH_N"/>
    <property type="match status" value="1"/>
</dbReference>
<evidence type="ECO:0000256" key="4">
    <source>
        <dbReference type="ARBA" id="ARBA00022832"/>
    </source>
</evidence>
<sequence length="708" mass="77113">MSSSSVVRVERDGELASVIVHNPPVNTITAEVRSGLRQALEQIQASKDVRGVLLLCEGSTFFSGADIGEFSGPPKEEEYRRLFNGYEALSVPVVAAMHGTVMGGGLEIALACHYRIAAVGTRFGMPEVTLGIIPGAGGTQRMPRLIGADQALEMIVTARPVDAAKGLELGFIDQIVDGNLRSGAIAYLRSLIAAGKGPRRTGEMTISAASATAEVFERQRQQARKLYPNRNAAQVAVDVVQAATQMAFQQGLEYETQRVNECKDSVESKGAVHVFFAERETRRIPGLPESLKARPIKSAGVIGAGTMGGGIAICFANAGIPVILIDANEQGLTKGVANVDKTYQSMVDRGRLSAEDKAKRMALIGTSLSYDALENVDVIIEAVFENMDLKRKIFTELDRVARPGAVLATNTSTLDIEQIAAVTQRPQDVIGMHFFSPANVMPLLEVVRTTKTSDETIRTVMDLAKPLRKTPVLAKVCYGFIGNRMMEGYAREAERMVLEGATPRQVDSALEEWGMAMGILAVFDMAGIDVGVNVHKANASQFPPDPAYYQADFALHDAGRLGQKNGKGYYRYEPGNRSRFDDPEAINIIAERARQLKVPQRQHTKEEIVERCLYPLLNEGLRILGEGVALRASDVDVVWAAGYGFPRYRGGPMFYAETIGLDVLLAGMRKYQDIFGPMHWQPAPLLVELVERGLTIGQWEAQQRGTAR</sequence>
<evidence type="ECO:0000256" key="13">
    <source>
        <dbReference type="ARBA" id="ARBA00049556"/>
    </source>
</evidence>
<name>A0A829YFS2_9GAMM</name>
<dbReference type="FunFam" id="3.40.50.720:FF:000009">
    <property type="entry name" value="Fatty oxidation complex, alpha subunit"/>
    <property type="match status" value="1"/>
</dbReference>
<dbReference type="SUPFAM" id="SSF51735">
    <property type="entry name" value="NAD(P)-binding Rossmann-fold domains"/>
    <property type="match status" value="1"/>
</dbReference>
<dbReference type="PANTHER" id="PTHR23309:SF51">
    <property type="entry name" value="3-HYDROXYACYL-COA DEHYDROGENASE-RELATED"/>
    <property type="match status" value="1"/>
</dbReference>
<keyword evidence="18" id="KW-1185">Reference proteome</keyword>
<evidence type="ECO:0000256" key="6">
    <source>
        <dbReference type="ARBA" id="ARBA00023002"/>
    </source>
</evidence>
<keyword evidence="11" id="KW-0456">Lyase</keyword>
<evidence type="ECO:0000256" key="9">
    <source>
        <dbReference type="ARBA" id="ARBA00023140"/>
    </source>
</evidence>
<evidence type="ECO:0000256" key="11">
    <source>
        <dbReference type="ARBA" id="ARBA00023239"/>
    </source>
</evidence>
<evidence type="ECO:0000259" key="15">
    <source>
        <dbReference type="Pfam" id="PF00725"/>
    </source>
</evidence>
<evidence type="ECO:0000256" key="14">
    <source>
        <dbReference type="RuleBase" id="RU003707"/>
    </source>
</evidence>
<dbReference type="InterPro" id="IPR029045">
    <property type="entry name" value="ClpP/crotonase-like_dom_sf"/>
</dbReference>
<comment type="subcellular location">
    <subcellularLocation>
        <location evidence="1">Peroxisome</location>
    </subcellularLocation>
</comment>
<dbReference type="Gene3D" id="3.40.50.720">
    <property type="entry name" value="NAD(P)-binding Rossmann-like Domain"/>
    <property type="match status" value="1"/>
</dbReference>
<dbReference type="InterPro" id="IPR018376">
    <property type="entry name" value="Enoyl-CoA_hyd/isom_CS"/>
</dbReference>
<protein>
    <submittedName>
        <fullName evidence="17">3-hydroxyacyl-CoA dehydrogenase</fullName>
    </submittedName>
</protein>
<dbReference type="Gene3D" id="3.90.226.10">
    <property type="entry name" value="2-enoyl-CoA Hydratase, Chain A, domain 1"/>
    <property type="match status" value="1"/>
</dbReference>
<dbReference type="PANTHER" id="PTHR23309">
    <property type="entry name" value="3-HYDROXYACYL-COA DEHYROGENASE"/>
    <property type="match status" value="1"/>
</dbReference>
<dbReference type="RefSeq" id="WP_202626850.1">
    <property type="nucleotide sequence ID" value="NZ_BLJN01000004.1"/>
</dbReference>
<dbReference type="InterPro" id="IPR006176">
    <property type="entry name" value="3-OHacyl-CoA_DH_NAD-bd"/>
</dbReference>
<dbReference type="Pfam" id="PF00725">
    <property type="entry name" value="3HCDH"/>
    <property type="match status" value="2"/>
</dbReference>
<feature type="domain" description="3-hydroxyacyl-CoA dehydrogenase NAD binding" evidence="16">
    <location>
        <begin position="299"/>
        <end position="475"/>
    </location>
</feature>
<dbReference type="InterPro" id="IPR001753">
    <property type="entry name" value="Enoyl-CoA_hydra/iso"/>
</dbReference>
<dbReference type="GO" id="GO:0003857">
    <property type="term" value="F:(3S)-3-hydroxyacyl-CoA dehydrogenase (NAD+) activity"/>
    <property type="evidence" value="ECO:0007669"/>
    <property type="project" value="UniProtKB-EC"/>
</dbReference>
<dbReference type="FunFam" id="1.10.1040.50:FF:000006">
    <property type="entry name" value="Peroxisomal bifunctional enzyme"/>
    <property type="match status" value="1"/>
</dbReference>
<accession>A0A829YFS2</accession>
<dbReference type="Pfam" id="PF00378">
    <property type="entry name" value="ECH_1"/>
    <property type="match status" value="1"/>
</dbReference>
<dbReference type="PROSITE" id="PS00166">
    <property type="entry name" value="ENOYL_COA_HYDRATASE"/>
    <property type="match status" value="1"/>
</dbReference>
<proteinExistence type="inferred from homology"/>
<evidence type="ECO:0000256" key="12">
    <source>
        <dbReference type="ARBA" id="ARBA00023268"/>
    </source>
</evidence>
<dbReference type="Gene3D" id="1.10.1040.50">
    <property type="match status" value="1"/>
</dbReference>
<dbReference type="Proteomes" id="UP000445000">
    <property type="component" value="Unassembled WGS sequence"/>
</dbReference>
<feature type="domain" description="3-hydroxyacyl-CoA dehydrogenase C-terminal" evidence="15">
    <location>
        <begin position="608"/>
        <end position="693"/>
    </location>
</feature>
<dbReference type="AlphaFoldDB" id="A0A829YFS2"/>
<dbReference type="GO" id="GO:0004300">
    <property type="term" value="F:enoyl-CoA hydratase activity"/>
    <property type="evidence" value="ECO:0007669"/>
    <property type="project" value="UniProtKB-ARBA"/>
</dbReference>
<dbReference type="SUPFAM" id="SSF52096">
    <property type="entry name" value="ClpP/crotonase"/>
    <property type="match status" value="1"/>
</dbReference>
<keyword evidence="9" id="KW-0576">Peroxisome</keyword>
<comment type="pathway">
    <text evidence="2">Lipid metabolism; fatty acid beta-oxidation.</text>
</comment>
<feature type="domain" description="3-hydroxyacyl-CoA dehydrogenase C-terminal" evidence="15">
    <location>
        <begin position="479"/>
        <end position="572"/>
    </location>
</feature>
<evidence type="ECO:0000256" key="5">
    <source>
        <dbReference type="ARBA" id="ARBA00022963"/>
    </source>
</evidence>
<dbReference type="GO" id="GO:0016853">
    <property type="term" value="F:isomerase activity"/>
    <property type="evidence" value="ECO:0007669"/>
    <property type="project" value="UniProtKB-KW"/>
</dbReference>
<keyword evidence="4" id="KW-0276">Fatty acid metabolism</keyword>
<comment type="similarity">
    <text evidence="3">In the N-terminal section; belongs to the enoyl-CoA hydratase/isomerase family.</text>
</comment>
<dbReference type="EMBL" id="BLJN01000004">
    <property type="protein sequence ID" value="GFE82285.1"/>
    <property type="molecule type" value="Genomic_DNA"/>
</dbReference>
<comment type="similarity">
    <text evidence="14">Belongs to the enoyl-CoA hydratase/isomerase family.</text>
</comment>
<dbReference type="InterPro" id="IPR006108">
    <property type="entry name" value="3HC_DH_C"/>
</dbReference>
<dbReference type="InterPro" id="IPR008927">
    <property type="entry name" value="6-PGluconate_DH-like_C_sf"/>
</dbReference>
<dbReference type="GO" id="GO:0006635">
    <property type="term" value="P:fatty acid beta-oxidation"/>
    <property type="evidence" value="ECO:0007669"/>
    <property type="project" value="UniProtKB-UniPathway"/>
</dbReference>